<dbReference type="GO" id="GO:0015031">
    <property type="term" value="P:protein transport"/>
    <property type="evidence" value="ECO:0007669"/>
    <property type="project" value="UniProtKB-KW"/>
</dbReference>
<keyword evidence="3" id="KW-1000">Mitochondrion outer membrane</keyword>
<dbReference type="Proteomes" id="UP000567179">
    <property type="component" value="Unassembled WGS sequence"/>
</dbReference>
<evidence type="ECO:0000259" key="8">
    <source>
        <dbReference type="Pfam" id="PF10568"/>
    </source>
</evidence>
<dbReference type="PANTHER" id="PTHR12289:SF41">
    <property type="entry name" value="FAILED AXON CONNECTIONS-RELATED"/>
    <property type="match status" value="1"/>
</dbReference>
<comment type="subcellular location">
    <subcellularLocation>
        <location evidence="1">Mitochondrion outer membrane</location>
    </subcellularLocation>
</comment>
<gene>
    <name evidence="9" type="ORF">D9619_005913</name>
</gene>
<evidence type="ECO:0000256" key="5">
    <source>
        <dbReference type="ARBA" id="ARBA00023128"/>
    </source>
</evidence>
<evidence type="ECO:0000256" key="1">
    <source>
        <dbReference type="ARBA" id="ARBA00004294"/>
    </source>
</evidence>
<evidence type="ECO:0000256" key="4">
    <source>
        <dbReference type="ARBA" id="ARBA00022927"/>
    </source>
</evidence>
<organism evidence="9 10">
    <name type="scientific">Psilocybe cf. subviscida</name>
    <dbReference type="NCBI Taxonomy" id="2480587"/>
    <lineage>
        <taxon>Eukaryota</taxon>
        <taxon>Fungi</taxon>
        <taxon>Dikarya</taxon>
        <taxon>Basidiomycota</taxon>
        <taxon>Agaricomycotina</taxon>
        <taxon>Agaricomycetes</taxon>
        <taxon>Agaricomycetidae</taxon>
        <taxon>Agaricales</taxon>
        <taxon>Agaricineae</taxon>
        <taxon>Strophariaceae</taxon>
        <taxon>Psilocybe</taxon>
    </lineage>
</organism>
<dbReference type="EMBL" id="JAACJJ010000001">
    <property type="protein sequence ID" value="KAF5330473.1"/>
    <property type="molecule type" value="Genomic_DNA"/>
</dbReference>
<evidence type="ECO:0000313" key="10">
    <source>
        <dbReference type="Proteomes" id="UP000567179"/>
    </source>
</evidence>
<dbReference type="PANTHER" id="PTHR12289">
    <property type="entry name" value="METAXIN RELATED"/>
    <property type="match status" value="1"/>
</dbReference>
<dbReference type="OrthoDB" id="5835136at2759"/>
<evidence type="ECO:0000256" key="6">
    <source>
        <dbReference type="ARBA" id="ARBA00023136"/>
    </source>
</evidence>
<feature type="compositionally biased region" description="Basic and acidic residues" evidence="7">
    <location>
        <begin position="177"/>
        <end position="199"/>
    </location>
</feature>
<dbReference type="Pfam" id="PF10568">
    <property type="entry name" value="Tom37"/>
    <property type="match status" value="1"/>
</dbReference>
<feature type="region of interest" description="Disordered" evidence="7">
    <location>
        <begin position="177"/>
        <end position="214"/>
    </location>
</feature>
<keyword evidence="5" id="KW-0496">Mitochondrion</keyword>
<feature type="domain" description="Mitochondrial outer membrane transport complex Sam37/metaxin N-terminal" evidence="8">
    <location>
        <begin position="28"/>
        <end position="158"/>
    </location>
</feature>
<evidence type="ECO:0000256" key="3">
    <source>
        <dbReference type="ARBA" id="ARBA00022787"/>
    </source>
</evidence>
<name>A0A8H5BXR1_9AGAR</name>
<dbReference type="GO" id="GO:0007005">
    <property type="term" value="P:mitochondrion organization"/>
    <property type="evidence" value="ECO:0007669"/>
    <property type="project" value="TreeGrafter"/>
</dbReference>
<keyword evidence="10" id="KW-1185">Reference proteome</keyword>
<sequence>MSTTASSSLPALHIWPGQWGLSSFDPLCLAAVLHLQIAIPGKFTVTETSNPDSSPTGQLPFLVHGQHTVTSFPSIIKYVAGLRNAEYNTYPEADLDVHLTPRERSQRTAWFANAESHLGDLVYHSLYSNQDNWTKLTAAALGTMYPVPQKYYVPRRIRDSYHLRLAAAGLWQPFVEDPEKSKESPFSKEAKPPTKEELAKNPSLARAFDKQKAC</sequence>
<comment type="caution">
    <text evidence="9">The sequence shown here is derived from an EMBL/GenBank/DDBJ whole genome shotgun (WGS) entry which is preliminary data.</text>
</comment>
<reference evidence="9 10" key="1">
    <citation type="journal article" date="2020" name="ISME J.">
        <title>Uncovering the hidden diversity of litter-decomposition mechanisms in mushroom-forming fungi.</title>
        <authorList>
            <person name="Floudas D."/>
            <person name="Bentzer J."/>
            <person name="Ahren D."/>
            <person name="Johansson T."/>
            <person name="Persson P."/>
            <person name="Tunlid A."/>
        </authorList>
    </citation>
    <scope>NUCLEOTIDE SEQUENCE [LARGE SCALE GENOMIC DNA]</scope>
    <source>
        <strain evidence="9 10">CBS 101986</strain>
    </source>
</reference>
<keyword evidence="6" id="KW-0472">Membrane</keyword>
<proteinExistence type="predicted"/>
<evidence type="ECO:0000256" key="2">
    <source>
        <dbReference type="ARBA" id="ARBA00022448"/>
    </source>
</evidence>
<dbReference type="AlphaFoldDB" id="A0A8H5BXR1"/>
<evidence type="ECO:0000256" key="7">
    <source>
        <dbReference type="SAM" id="MobiDB-lite"/>
    </source>
</evidence>
<accession>A0A8H5BXR1</accession>
<dbReference type="InterPro" id="IPR019564">
    <property type="entry name" value="Sam37/metaxin_N"/>
</dbReference>
<protein>
    <recommendedName>
        <fullName evidence="8">Mitochondrial outer membrane transport complex Sam37/metaxin N-terminal domain-containing protein</fullName>
    </recommendedName>
</protein>
<evidence type="ECO:0000313" key="9">
    <source>
        <dbReference type="EMBL" id="KAF5330473.1"/>
    </source>
</evidence>
<keyword evidence="4" id="KW-0653">Protein transport</keyword>
<keyword evidence="2" id="KW-0813">Transport</keyword>
<dbReference type="InterPro" id="IPR050931">
    <property type="entry name" value="Mito_Protein_Transport_Metaxin"/>
</dbReference>
<dbReference type="GO" id="GO:0001401">
    <property type="term" value="C:SAM complex"/>
    <property type="evidence" value="ECO:0007669"/>
    <property type="project" value="InterPro"/>
</dbReference>